<dbReference type="Proteomes" id="UP001500804">
    <property type="component" value="Unassembled WGS sequence"/>
</dbReference>
<dbReference type="NCBIfam" id="NF038403">
    <property type="entry name" value="perm_prefix_1"/>
    <property type="match status" value="1"/>
</dbReference>
<feature type="transmembrane region" description="Helical" evidence="1">
    <location>
        <begin position="190"/>
        <end position="210"/>
    </location>
</feature>
<dbReference type="EMBL" id="BAABJO010000002">
    <property type="protein sequence ID" value="GAA5111889.1"/>
    <property type="molecule type" value="Genomic_DNA"/>
</dbReference>
<sequence length="231" mass="23765">MTAAIDPVGAHVAELDRVLRGPATVKRSMIAEVRDGLADAAADHRDRGLDPQRAAAAAVRDFGPVREVAPLLQEELTARQGRRTALLLVVAFPATLLAWDGLWMTGRGWSTPPSAAVMALARATDVITVLIAAAALVLLVATFRGKPLPRWVTGLTGLLAALGVVGCGGMSVVMNLLLPNAGEGLPISPATGLVIGLTVVAGGLVARSAARSLRFSRAASRSHQGADPQVG</sequence>
<keyword evidence="1" id="KW-0812">Transmembrane</keyword>
<keyword evidence="3" id="KW-1185">Reference proteome</keyword>
<name>A0ABP9NAT5_9PSEU</name>
<dbReference type="InterPro" id="IPR047928">
    <property type="entry name" value="Perm_prefix_1"/>
</dbReference>
<feature type="transmembrane region" description="Helical" evidence="1">
    <location>
        <begin position="126"/>
        <end position="143"/>
    </location>
</feature>
<proteinExistence type="predicted"/>
<keyword evidence="1" id="KW-1133">Transmembrane helix</keyword>
<organism evidence="2 3">
    <name type="scientific">Pseudonocardia adelaidensis</name>
    <dbReference type="NCBI Taxonomy" id="648754"/>
    <lineage>
        <taxon>Bacteria</taxon>
        <taxon>Bacillati</taxon>
        <taxon>Actinomycetota</taxon>
        <taxon>Actinomycetes</taxon>
        <taxon>Pseudonocardiales</taxon>
        <taxon>Pseudonocardiaceae</taxon>
        <taxon>Pseudonocardia</taxon>
    </lineage>
</organism>
<keyword evidence="1" id="KW-0472">Membrane</keyword>
<dbReference type="RefSeq" id="WP_345602985.1">
    <property type="nucleotide sequence ID" value="NZ_BAABJO010000002.1"/>
</dbReference>
<evidence type="ECO:0000313" key="2">
    <source>
        <dbReference type="EMBL" id="GAA5111889.1"/>
    </source>
</evidence>
<gene>
    <name evidence="2" type="ORF">GCM10023320_05430</name>
</gene>
<reference evidence="3" key="1">
    <citation type="journal article" date="2019" name="Int. J. Syst. Evol. Microbiol.">
        <title>The Global Catalogue of Microorganisms (GCM) 10K type strain sequencing project: providing services to taxonomists for standard genome sequencing and annotation.</title>
        <authorList>
            <consortium name="The Broad Institute Genomics Platform"/>
            <consortium name="The Broad Institute Genome Sequencing Center for Infectious Disease"/>
            <person name="Wu L."/>
            <person name="Ma J."/>
        </authorList>
    </citation>
    <scope>NUCLEOTIDE SEQUENCE [LARGE SCALE GENOMIC DNA]</scope>
    <source>
        <strain evidence="3">JCM 18302</strain>
    </source>
</reference>
<feature type="transmembrane region" description="Helical" evidence="1">
    <location>
        <begin position="155"/>
        <end position="178"/>
    </location>
</feature>
<comment type="caution">
    <text evidence="2">The sequence shown here is derived from an EMBL/GenBank/DDBJ whole genome shotgun (WGS) entry which is preliminary data.</text>
</comment>
<protein>
    <submittedName>
        <fullName evidence="2">Uncharacterized protein</fullName>
    </submittedName>
</protein>
<feature type="transmembrane region" description="Helical" evidence="1">
    <location>
        <begin position="85"/>
        <end position="106"/>
    </location>
</feature>
<accession>A0ABP9NAT5</accession>
<evidence type="ECO:0000256" key="1">
    <source>
        <dbReference type="SAM" id="Phobius"/>
    </source>
</evidence>
<evidence type="ECO:0000313" key="3">
    <source>
        <dbReference type="Proteomes" id="UP001500804"/>
    </source>
</evidence>